<reference evidence="1 2" key="1">
    <citation type="submission" date="2024-05" db="EMBL/GenBank/DDBJ databases">
        <authorList>
            <person name="Wallberg A."/>
        </authorList>
    </citation>
    <scope>NUCLEOTIDE SEQUENCE [LARGE SCALE GENOMIC DNA]</scope>
</reference>
<feature type="non-terminal residue" evidence="1">
    <location>
        <position position="1"/>
    </location>
</feature>
<sequence>VRFINQFNLAATQFLSITTSHGILHIRISRKFHEPFISTIFMSICVINLTNISHKVLEFLYSARYQRTRFPTVTSSQLGDQRNFQPSVKVRIPRWSEEDTLRAVDHLPRMNQGSFYGSREAAAGATACVKPIDMIPIVSNSSLHM</sequence>
<name>A0AAV2SG84_MEGNR</name>
<feature type="non-terminal residue" evidence="1">
    <location>
        <position position="145"/>
    </location>
</feature>
<dbReference type="EMBL" id="CAXKWB010064169">
    <property type="protein sequence ID" value="CAL4187333.1"/>
    <property type="molecule type" value="Genomic_DNA"/>
</dbReference>
<keyword evidence="2" id="KW-1185">Reference proteome</keyword>
<gene>
    <name evidence="1" type="ORF">MNOR_LOCUS36181</name>
</gene>
<accession>A0AAV2SG84</accession>
<dbReference type="AlphaFoldDB" id="A0AAV2SG84"/>
<proteinExistence type="predicted"/>
<evidence type="ECO:0000313" key="1">
    <source>
        <dbReference type="EMBL" id="CAL4187333.1"/>
    </source>
</evidence>
<dbReference type="Proteomes" id="UP001497623">
    <property type="component" value="Unassembled WGS sequence"/>
</dbReference>
<evidence type="ECO:0000313" key="2">
    <source>
        <dbReference type="Proteomes" id="UP001497623"/>
    </source>
</evidence>
<comment type="caution">
    <text evidence="1">The sequence shown here is derived from an EMBL/GenBank/DDBJ whole genome shotgun (WGS) entry which is preliminary data.</text>
</comment>
<organism evidence="1 2">
    <name type="scientific">Meganyctiphanes norvegica</name>
    <name type="common">Northern krill</name>
    <name type="synonym">Thysanopoda norvegica</name>
    <dbReference type="NCBI Taxonomy" id="48144"/>
    <lineage>
        <taxon>Eukaryota</taxon>
        <taxon>Metazoa</taxon>
        <taxon>Ecdysozoa</taxon>
        <taxon>Arthropoda</taxon>
        <taxon>Crustacea</taxon>
        <taxon>Multicrustacea</taxon>
        <taxon>Malacostraca</taxon>
        <taxon>Eumalacostraca</taxon>
        <taxon>Eucarida</taxon>
        <taxon>Euphausiacea</taxon>
        <taxon>Euphausiidae</taxon>
        <taxon>Meganyctiphanes</taxon>
    </lineage>
</organism>
<protein>
    <submittedName>
        <fullName evidence="1">Uncharacterized protein</fullName>
    </submittedName>
</protein>